<evidence type="ECO:0000313" key="1">
    <source>
        <dbReference type="EMBL" id="MFC5585504.1"/>
    </source>
</evidence>
<reference evidence="2" key="1">
    <citation type="journal article" date="2019" name="Int. J. Syst. Evol. Microbiol.">
        <title>The Global Catalogue of Microorganisms (GCM) 10K type strain sequencing project: providing services to taxonomists for standard genome sequencing and annotation.</title>
        <authorList>
            <consortium name="The Broad Institute Genomics Platform"/>
            <consortium name="The Broad Institute Genome Sequencing Center for Infectious Disease"/>
            <person name="Wu L."/>
            <person name="Ma J."/>
        </authorList>
    </citation>
    <scope>NUCLEOTIDE SEQUENCE [LARGE SCALE GENOMIC DNA]</scope>
    <source>
        <strain evidence="2">JCM 3366</strain>
    </source>
</reference>
<dbReference type="InterPro" id="IPR051981">
    <property type="entry name" value="Glycosyltransf_32"/>
</dbReference>
<evidence type="ECO:0000313" key="2">
    <source>
        <dbReference type="Proteomes" id="UP001596107"/>
    </source>
</evidence>
<keyword evidence="2" id="KW-1185">Reference proteome</keyword>
<dbReference type="PANTHER" id="PTHR12042:SF21">
    <property type="entry name" value="ALPHA1,4-GALACTOSYLTRANSFERASE 1-RELATED"/>
    <property type="match status" value="1"/>
</dbReference>
<organism evidence="1 2">
    <name type="scientific">Nitratireductor kimnyeongensis</name>
    <dbReference type="NCBI Taxonomy" id="430679"/>
    <lineage>
        <taxon>Bacteria</taxon>
        <taxon>Pseudomonadati</taxon>
        <taxon>Pseudomonadota</taxon>
        <taxon>Alphaproteobacteria</taxon>
        <taxon>Hyphomicrobiales</taxon>
        <taxon>Phyllobacteriaceae</taxon>
        <taxon>Nitratireductor</taxon>
    </lineage>
</organism>
<gene>
    <name evidence="1" type="ORF">ACFPOD_10295</name>
</gene>
<comment type="caution">
    <text evidence="1">The sequence shown here is derived from an EMBL/GenBank/DDBJ whole genome shotgun (WGS) entry which is preliminary data.</text>
</comment>
<sequence>MKINTLWIGGNLGEIEVLSAKSFVDAGHDVNLYSFEEIKNTPPGVQNIDAAQILPRTEIDRLRHRKTGSYALASDYFRFLLQKKERGAWVDLDMICLKPVSFEKDIVFGRESATYINGALLYAKPDHPVIEEVLSFFNRDAIPPWTRSRDAIRLRLKSWFLGKKIEPATLPWGTFGPKAITYLAKKHGVFDLAEPKEVFYPLHFKDAPLLYDSRKSLAEICTEKTRTIHLWNEVLRSAGLKGTRPPKGSPLAELMHRFGI</sequence>
<name>A0ABW0T9C4_9HYPH</name>
<dbReference type="SUPFAM" id="SSF53448">
    <property type="entry name" value="Nucleotide-diphospho-sugar transferases"/>
    <property type="match status" value="1"/>
</dbReference>
<proteinExistence type="predicted"/>
<dbReference type="InterPro" id="IPR029044">
    <property type="entry name" value="Nucleotide-diphossugar_trans"/>
</dbReference>
<dbReference type="EMBL" id="JBHSNB010000002">
    <property type="protein sequence ID" value="MFC5585504.1"/>
    <property type="molecule type" value="Genomic_DNA"/>
</dbReference>
<protein>
    <recommendedName>
        <fullName evidence="3">Alpha 1,4-glycosyltransferase domain-containing protein</fullName>
    </recommendedName>
</protein>
<accession>A0ABW0T9C4</accession>
<dbReference type="RefSeq" id="WP_223021190.1">
    <property type="nucleotide sequence ID" value="NZ_CP078143.1"/>
</dbReference>
<evidence type="ECO:0008006" key="3">
    <source>
        <dbReference type="Google" id="ProtNLM"/>
    </source>
</evidence>
<dbReference type="Gene3D" id="3.90.550.20">
    <property type="match status" value="1"/>
</dbReference>
<dbReference type="Proteomes" id="UP001596107">
    <property type="component" value="Unassembled WGS sequence"/>
</dbReference>
<dbReference type="PANTHER" id="PTHR12042">
    <property type="entry name" value="LACTOSYLCERAMIDE 4-ALPHA-GALACTOSYLTRANSFERASE ALPHA- 1,4-GALACTOSYLTRANSFERASE"/>
    <property type="match status" value="1"/>
</dbReference>